<evidence type="ECO:0000256" key="4">
    <source>
        <dbReference type="ARBA" id="ARBA00022723"/>
    </source>
</evidence>
<evidence type="ECO:0000256" key="2">
    <source>
        <dbReference type="ARBA" id="ARBA00016984"/>
    </source>
</evidence>
<dbReference type="KEGG" id="ngg:RG540_CH35220"/>
<protein>
    <recommendedName>
        <fullName evidence="2 8">Pseudoazurin</fullName>
    </recommendedName>
</protein>
<dbReference type="EMBL" id="HG938353">
    <property type="protein sequence ID" value="CDN49686.1"/>
    <property type="molecule type" value="Genomic_DNA"/>
</dbReference>
<keyword evidence="10" id="KW-0732">Signal</keyword>
<keyword evidence="5" id="KW-0574">Periplasm</keyword>
<comment type="cofactor">
    <cofactor evidence="9">
        <name>Cu cation</name>
        <dbReference type="ChEBI" id="CHEBI:23378"/>
    </cofactor>
    <text evidence="9">Binds 1 copper ion per subunit.</text>
</comment>
<gene>
    <name evidence="12" type="ORF">RG540_CH35220</name>
</gene>
<feature type="binding site" evidence="9">
    <location>
        <position position="64"/>
    </location>
    <ligand>
        <name>Cu cation</name>
        <dbReference type="ChEBI" id="CHEBI:23378"/>
    </ligand>
</feature>
<evidence type="ECO:0000313" key="13">
    <source>
        <dbReference type="Proteomes" id="UP000028181"/>
    </source>
</evidence>
<evidence type="ECO:0000256" key="3">
    <source>
        <dbReference type="ARBA" id="ARBA00022448"/>
    </source>
</evidence>
<feature type="binding site" evidence="9">
    <location>
        <position position="105"/>
    </location>
    <ligand>
        <name>Cu cation</name>
        <dbReference type="ChEBI" id="CHEBI:23378"/>
    </ligand>
</feature>
<evidence type="ECO:0000256" key="7">
    <source>
        <dbReference type="ARBA" id="ARBA00023008"/>
    </source>
</evidence>
<dbReference type="Pfam" id="PF00127">
    <property type="entry name" value="Copper-bind"/>
    <property type="match status" value="1"/>
</dbReference>
<feature type="signal peptide" evidence="10">
    <location>
        <begin position="1"/>
        <end position="24"/>
    </location>
</feature>
<dbReference type="Proteomes" id="UP000028181">
    <property type="component" value="Chromosome I"/>
</dbReference>
<name>A0A068SVA8_NEOGA</name>
<dbReference type="InterPro" id="IPR000923">
    <property type="entry name" value="BlueCu_1"/>
</dbReference>
<dbReference type="InterPro" id="IPR008972">
    <property type="entry name" value="Cupredoxin"/>
</dbReference>
<dbReference type="GO" id="GO:0009055">
    <property type="term" value="F:electron transfer activity"/>
    <property type="evidence" value="ECO:0007669"/>
    <property type="project" value="InterPro"/>
</dbReference>
<comment type="subcellular location">
    <subcellularLocation>
        <location evidence="1">Periplasm</location>
    </subcellularLocation>
</comment>
<proteinExistence type="predicted"/>
<evidence type="ECO:0000256" key="9">
    <source>
        <dbReference type="PIRSR" id="PIRSR602386-1"/>
    </source>
</evidence>
<dbReference type="InterPro" id="IPR028871">
    <property type="entry name" value="BlueCu_1_BS"/>
</dbReference>
<evidence type="ECO:0000313" key="12">
    <source>
        <dbReference type="EMBL" id="CDN49686.1"/>
    </source>
</evidence>
<evidence type="ECO:0000256" key="10">
    <source>
        <dbReference type="SAM" id="SignalP"/>
    </source>
</evidence>
<reference evidence="13" key="1">
    <citation type="journal article" date="2014" name="BMC Genomics">
        <title>Genome sequencing of two Neorhizobium galegae strains reveals a noeT gene responsible for the unusual acetylation of the nodulation factors.</title>
        <authorList>
            <person name="Osterman J."/>
            <person name="Marsh J."/>
            <person name="Laine P.K."/>
            <person name="Zeng Z."/>
            <person name="Alatalo E."/>
            <person name="Sullivan J.T."/>
            <person name="Young J.P."/>
            <person name="Thomas-Oates J."/>
            <person name="Paulin L."/>
            <person name="Lindstrom K."/>
        </authorList>
    </citation>
    <scope>NUCLEOTIDE SEQUENCE [LARGE SCALE GENOMIC DNA]</scope>
    <source>
        <strain evidence="13">HAMBI 540</strain>
    </source>
</reference>
<dbReference type="NCBIfam" id="TIGR02375">
    <property type="entry name" value="pseudoazurin"/>
    <property type="match status" value="1"/>
</dbReference>
<keyword evidence="3" id="KW-0813">Transport</keyword>
<dbReference type="eggNOG" id="COG3794">
    <property type="taxonomic scope" value="Bacteria"/>
</dbReference>
<dbReference type="PROSITE" id="PS00196">
    <property type="entry name" value="COPPER_BLUE"/>
    <property type="match status" value="1"/>
</dbReference>
<dbReference type="CDD" id="cd04218">
    <property type="entry name" value="Pseudoazurin"/>
    <property type="match status" value="1"/>
</dbReference>
<dbReference type="PATRIC" id="fig|1028800.3.peg.3579"/>
<organism evidence="12 13">
    <name type="scientific">Neorhizobium galegae bv. orientalis str. HAMBI 540</name>
    <dbReference type="NCBI Taxonomy" id="1028800"/>
    <lineage>
        <taxon>Bacteria</taxon>
        <taxon>Pseudomonadati</taxon>
        <taxon>Pseudomonadota</taxon>
        <taxon>Alphaproteobacteria</taxon>
        <taxon>Hyphomicrobiales</taxon>
        <taxon>Rhizobiaceae</taxon>
        <taxon>Rhizobium/Agrobacterium group</taxon>
        <taxon>Neorhizobium</taxon>
    </lineage>
</organism>
<dbReference type="PRINTS" id="PR00156">
    <property type="entry name" value="COPPERBLUE"/>
</dbReference>
<evidence type="ECO:0000259" key="11">
    <source>
        <dbReference type="Pfam" id="PF00127"/>
    </source>
</evidence>
<keyword evidence="7 9" id="KW-0186">Copper</keyword>
<keyword evidence="13" id="KW-1185">Reference proteome</keyword>
<dbReference type="Gene3D" id="2.60.40.420">
    <property type="entry name" value="Cupredoxins - blue copper proteins"/>
    <property type="match status" value="1"/>
</dbReference>
<dbReference type="RefSeq" id="WP_038590494.1">
    <property type="nucleotide sequence ID" value="NZ_HG938353.1"/>
</dbReference>
<sequence length="148" mass="15277">MKKILASLVGAAIVAAVCGTVASAADFEVHMLNKGKDGAMVFEPGSLKIAKGDTVTFIPTDKSHNAETIDGLIPEGAKPFKGQMNESVKITFDIEGAYAVKCSPHVGMGMIGLIVVGNAPANLEAVKTAKLPKKARERLDADIAASGV</sequence>
<dbReference type="InterPro" id="IPR012745">
    <property type="entry name" value="Pseudoazurin"/>
</dbReference>
<evidence type="ECO:0000256" key="6">
    <source>
        <dbReference type="ARBA" id="ARBA00022982"/>
    </source>
</evidence>
<dbReference type="PRINTS" id="PR00155">
    <property type="entry name" value="AMICYANIN"/>
</dbReference>
<dbReference type="InterPro" id="IPR001235">
    <property type="entry name" value="Copper_blue_Plastocyanin"/>
</dbReference>
<feature type="binding site" evidence="9">
    <location>
        <position position="110"/>
    </location>
    <ligand>
        <name>Cu cation</name>
        <dbReference type="ChEBI" id="CHEBI:23378"/>
    </ligand>
</feature>
<feature type="domain" description="Blue (type 1) copper" evidence="11">
    <location>
        <begin position="30"/>
        <end position="116"/>
    </location>
</feature>
<accession>A0A068SVA8</accession>
<feature type="chain" id="PRO_5001656198" description="Pseudoazurin" evidence="10">
    <location>
        <begin position="25"/>
        <end position="148"/>
    </location>
</feature>
<keyword evidence="4 9" id="KW-0479">Metal-binding</keyword>
<dbReference type="GO" id="GO:0042597">
    <property type="term" value="C:periplasmic space"/>
    <property type="evidence" value="ECO:0007669"/>
    <property type="project" value="UniProtKB-SubCell"/>
</dbReference>
<dbReference type="GO" id="GO:0005507">
    <property type="term" value="F:copper ion binding"/>
    <property type="evidence" value="ECO:0007669"/>
    <property type="project" value="UniProtKB-UniRule"/>
</dbReference>
<dbReference type="GeneID" id="24259241"/>
<dbReference type="InterPro" id="IPR002386">
    <property type="entry name" value="Amicyanin/Pseudoazurin"/>
</dbReference>
<dbReference type="OrthoDB" id="7510199at2"/>
<evidence type="ECO:0000256" key="8">
    <source>
        <dbReference type="NCBIfam" id="TIGR02375"/>
    </source>
</evidence>
<evidence type="ECO:0000256" key="1">
    <source>
        <dbReference type="ARBA" id="ARBA00004418"/>
    </source>
</evidence>
<dbReference type="SUPFAM" id="SSF49503">
    <property type="entry name" value="Cupredoxins"/>
    <property type="match status" value="1"/>
</dbReference>
<feature type="binding site" evidence="9">
    <location>
        <position position="102"/>
    </location>
    <ligand>
        <name>Cu cation</name>
        <dbReference type="ChEBI" id="CHEBI:23378"/>
    </ligand>
</feature>
<evidence type="ECO:0000256" key="5">
    <source>
        <dbReference type="ARBA" id="ARBA00022764"/>
    </source>
</evidence>
<keyword evidence="6" id="KW-0249">Electron transport</keyword>
<dbReference type="HOGENOM" id="CLU_124330_0_0_5"/>
<dbReference type="AlphaFoldDB" id="A0A068SVA8"/>